<reference evidence="2 3" key="2">
    <citation type="submission" date="2018-11" db="EMBL/GenBank/DDBJ databases">
        <authorList>
            <consortium name="Pathogen Informatics"/>
        </authorList>
    </citation>
    <scope>NUCLEOTIDE SEQUENCE [LARGE SCALE GENOMIC DNA]</scope>
</reference>
<sequence>MDKDEIKTAGPRGRQGRTWGYVTQRTPPSPLSEDFVLWTFIARVYSPPDTITREVNAIWSQLGYYSSMFAVVSVLIACNESNSS</sequence>
<protein>
    <submittedName>
        <fullName evidence="2 4">Uncharacterized protein</fullName>
    </submittedName>
</protein>
<dbReference type="Proteomes" id="UP000271162">
    <property type="component" value="Unassembled WGS sequence"/>
</dbReference>
<keyword evidence="3" id="KW-1185">Reference proteome</keyword>
<dbReference type="WBParaSite" id="NBR_0000616901-mRNA-1">
    <property type="protein sequence ID" value="NBR_0000616901-mRNA-1"/>
    <property type="gene ID" value="NBR_0000616901"/>
</dbReference>
<name>A0A0N4XU27_NIPBR</name>
<organism evidence="4">
    <name type="scientific">Nippostrongylus brasiliensis</name>
    <name type="common">Rat hookworm</name>
    <dbReference type="NCBI Taxonomy" id="27835"/>
    <lineage>
        <taxon>Eukaryota</taxon>
        <taxon>Metazoa</taxon>
        <taxon>Ecdysozoa</taxon>
        <taxon>Nematoda</taxon>
        <taxon>Chromadorea</taxon>
        <taxon>Rhabditida</taxon>
        <taxon>Rhabditina</taxon>
        <taxon>Rhabditomorpha</taxon>
        <taxon>Strongyloidea</taxon>
        <taxon>Heligmosomidae</taxon>
        <taxon>Nippostrongylus</taxon>
    </lineage>
</organism>
<evidence type="ECO:0000313" key="4">
    <source>
        <dbReference type="WBParaSite" id="NBR_0000616901-mRNA-1"/>
    </source>
</evidence>
<reference evidence="4" key="1">
    <citation type="submission" date="2017-02" db="UniProtKB">
        <authorList>
            <consortium name="WormBaseParasite"/>
        </authorList>
    </citation>
    <scope>IDENTIFICATION</scope>
</reference>
<accession>A0A0N4XU27</accession>
<proteinExistence type="predicted"/>
<dbReference type="EMBL" id="UYSL01019782">
    <property type="protein sequence ID" value="VDL69759.1"/>
    <property type="molecule type" value="Genomic_DNA"/>
</dbReference>
<gene>
    <name evidence="2" type="ORF">NBR_LOCUS6170</name>
</gene>
<dbReference type="AlphaFoldDB" id="A0A0N4XU27"/>
<evidence type="ECO:0000313" key="2">
    <source>
        <dbReference type="EMBL" id="VDL69759.1"/>
    </source>
</evidence>
<evidence type="ECO:0000313" key="3">
    <source>
        <dbReference type="Proteomes" id="UP000271162"/>
    </source>
</evidence>
<feature type="region of interest" description="Disordered" evidence="1">
    <location>
        <begin position="1"/>
        <end position="25"/>
    </location>
</feature>
<evidence type="ECO:0000256" key="1">
    <source>
        <dbReference type="SAM" id="MobiDB-lite"/>
    </source>
</evidence>